<keyword evidence="3" id="KW-1185">Reference proteome</keyword>
<comment type="caution">
    <text evidence="2">The sequence shown here is derived from an EMBL/GenBank/DDBJ whole genome shotgun (WGS) entry which is preliminary data.</text>
</comment>
<evidence type="ECO:0000256" key="1">
    <source>
        <dbReference type="SAM" id="MobiDB-lite"/>
    </source>
</evidence>
<proteinExistence type="predicted"/>
<feature type="region of interest" description="Disordered" evidence="1">
    <location>
        <begin position="32"/>
        <end position="71"/>
    </location>
</feature>
<accession>A0AAE0YY79</accession>
<dbReference type="Proteomes" id="UP001283361">
    <property type="component" value="Unassembled WGS sequence"/>
</dbReference>
<protein>
    <submittedName>
        <fullName evidence="2">Uncharacterized protein</fullName>
    </submittedName>
</protein>
<reference evidence="2" key="1">
    <citation type="journal article" date="2023" name="G3 (Bethesda)">
        <title>A reference genome for the long-term kleptoplast-retaining sea slug Elysia crispata morphotype clarki.</title>
        <authorList>
            <person name="Eastman K.E."/>
            <person name="Pendleton A.L."/>
            <person name="Shaikh M.A."/>
            <person name="Suttiyut T."/>
            <person name="Ogas R."/>
            <person name="Tomko P."/>
            <person name="Gavelis G."/>
            <person name="Widhalm J.R."/>
            <person name="Wisecaver J.H."/>
        </authorList>
    </citation>
    <scope>NUCLEOTIDE SEQUENCE</scope>
    <source>
        <strain evidence="2">ECLA1</strain>
    </source>
</reference>
<dbReference type="AlphaFoldDB" id="A0AAE0YY79"/>
<gene>
    <name evidence="2" type="ORF">RRG08_021249</name>
</gene>
<dbReference type="EMBL" id="JAWDGP010005144">
    <property type="protein sequence ID" value="KAK3759303.1"/>
    <property type="molecule type" value="Genomic_DNA"/>
</dbReference>
<organism evidence="2 3">
    <name type="scientific">Elysia crispata</name>
    <name type="common">lettuce slug</name>
    <dbReference type="NCBI Taxonomy" id="231223"/>
    <lineage>
        <taxon>Eukaryota</taxon>
        <taxon>Metazoa</taxon>
        <taxon>Spiralia</taxon>
        <taxon>Lophotrochozoa</taxon>
        <taxon>Mollusca</taxon>
        <taxon>Gastropoda</taxon>
        <taxon>Heterobranchia</taxon>
        <taxon>Euthyneura</taxon>
        <taxon>Panpulmonata</taxon>
        <taxon>Sacoglossa</taxon>
        <taxon>Placobranchoidea</taxon>
        <taxon>Plakobranchidae</taxon>
        <taxon>Elysia</taxon>
    </lineage>
</organism>
<sequence>MGAASFPSRLRRSYQQNCSTIGELKMAPGENIHEGLEAGRHQSTVLGSGPIKDGHAPRRPTGLRNNRTRTT</sequence>
<evidence type="ECO:0000313" key="3">
    <source>
        <dbReference type="Proteomes" id="UP001283361"/>
    </source>
</evidence>
<name>A0AAE0YY79_9GAST</name>
<evidence type="ECO:0000313" key="2">
    <source>
        <dbReference type="EMBL" id="KAK3759303.1"/>
    </source>
</evidence>